<evidence type="ECO:0000313" key="1">
    <source>
        <dbReference type="EMBL" id="OGZ66658.1"/>
    </source>
</evidence>
<accession>A0A1G2HXW0</accession>
<dbReference type="EMBL" id="MHOP01000002">
    <property type="protein sequence ID" value="OGZ66658.1"/>
    <property type="molecule type" value="Genomic_DNA"/>
</dbReference>
<sequence>MRSTSTEAVVCPIEGSDGRHTWHQVGFEIKPACKCGIVLCGANSPQQGEFYAPCNLPKNHDGPCECTWHPELGTWEKTTPARHETGQLVEV</sequence>
<reference evidence="1 2" key="1">
    <citation type="journal article" date="2016" name="Nat. Commun.">
        <title>Thousands of microbial genomes shed light on interconnected biogeochemical processes in an aquifer system.</title>
        <authorList>
            <person name="Anantharaman K."/>
            <person name="Brown C.T."/>
            <person name="Hug L.A."/>
            <person name="Sharon I."/>
            <person name="Castelle C.J."/>
            <person name="Probst A.J."/>
            <person name="Thomas B.C."/>
            <person name="Singh A."/>
            <person name="Wilkins M.J."/>
            <person name="Karaoz U."/>
            <person name="Brodie E.L."/>
            <person name="Williams K.H."/>
            <person name="Hubbard S.S."/>
            <person name="Banfield J.F."/>
        </authorList>
    </citation>
    <scope>NUCLEOTIDE SEQUENCE [LARGE SCALE GENOMIC DNA]</scope>
</reference>
<proteinExistence type="predicted"/>
<gene>
    <name evidence="1" type="ORF">A2822_00475</name>
</gene>
<dbReference type="AlphaFoldDB" id="A0A1G2HXW0"/>
<dbReference type="Proteomes" id="UP000178774">
    <property type="component" value="Unassembled WGS sequence"/>
</dbReference>
<name>A0A1G2HXW0_9BACT</name>
<organism evidence="1 2">
    <name type="scientific">Candidatus Staskawiczbacteria bacterium RIFCSPHIGHO2_01_FULL_41_41</name>
    <dbReference type="NCBI Taxonomy" id="1802203"/>
    <lineage>
        <taxon>Bacteria</taxon>
        <taxon>Candidatus Staskawicziibacteriota</taxon>
    </lineage>
</organism>
<comment type="caution">
    <text evidence="1">The sequence shown here is derived from an EMBL/GenBank/DDBJ whole genome shotgun (WGS) entry which is preliminary data.</text>
</comment>
<evidence type="ECO:0000313" key="2">
    <source>
        <dbReference type="Proteomes" id="UP000178774"/>
    </source>
</evidence>
<protein>
    <submittedName>
        <fullName evidence="1">Uncharacterized protein</fullName>
    </submittedName>
</protein>